<evidence type="ECO:0000313" key="2">
    <source>
        <dbReference type="EMBL" id="MBC8752227.1"/>
    </source>
</evidence>
<dbReference type="Proteomes" id="UP000736373">
    <property type="component" value="Unassembled WGS sequence"/>
</dbReference>
<dbReference type="RefSeq" id="WP_187639100.1">
    <property type="nucleotide sequence ID" value="NZ_VZQQ01000088.1"/>
</dbReference>
<organism evidence="2 3">
    <name type="scientific">Paraburkholderia podalyriae</name>
    <dbReference type="NCBI Taxonomy" id="1938811"/>
    <lineage>
        <taxon>Bacteria</taxon>
        <taxon>Pseudomonadati</taxon>
        <taxon>Pseudomonadota</taxon>
        <taxon>Betaproteobacteria</taxon>
        <taxon>Burkholderiales</taxon>
        <taxon>Burkholderiaceae</taxon>
        <taxon>Paraburkholderia</taxon>
    </lineage>
</organism>
<gene>
    <name evidence="2" type="ORF">F6X42_39100</name>
</gene>
<proteinExistence type="predicted"/>
<dbReference type="Pfam" id="PF18765">
    <property type="entry name" value="Polbeta"/>
    <property type="match status" value="1"/>
</dbReference>
<dbReference type="InterPro" id="IPR043519">
    <property type="entry name" value="NT_sf"/>
</dbReference>
<evidence type="ECO:0000313" key="3">
    <source>
        <dbReference type="Proteomes" id="UP000736373"/>
    </source>
</evidence>
<sequence>MIEDALFDAMRALRSWAETQPHVRRLWVFGSRLKGTHHVVSDLDVAMEIDAVGYDESAAVTWVTHHLEWERTLTPLTGYKVDLNEFDSSNRMSNVVSYISCCAALVYARAN</sequence>
<dbReference type="InterPro" id="IPR041633">
    <property type="entry name" value="Polbeta"/>
</dbReference>
<reference evidence="2 3" key="1">
    <citation type="submission" date="2019-09" db="EMBL/GenBank/DDBJ databases">
        <title>Paraburkholderia podalyriae sp. nov., A South African Podalyria-associated rhizobium.</title>
        <authorList>
            <person name="Mavima L."/>
            <person name="Beukes C.W."/>
            <person name="Palmer M."/>
            <person name="De Meyer S.E."/>
            <person name="James E.K."/>
            <person name="Maluk M."/>
            <person name="Avontuur J.R."/>
            <person name="Chan W.Y."/>
            <person name="Venter S.N."/>
            <person name="Steenkamp E.T."/>
        </authorList>
    </citation>
    <scope>NUCLEOTIDE SEQUENCE [LARGE SCALE GENOMIC DNA]</scope>
    <source>
        <strain evidence="2 3">WC7.3b</strain>
    </source>
</reference>
<dbReference type="Gene3D" id="3.30.460.10">
    <property type="entry name" value="Beta Polymerase, domain 2"/>
    <property type="match status" value="1"/>
</dbReference>
<dbReference type="SUPFAM" id="SSF81301">
    <property type="entry name" value="Nucleotidyltransferase"/>
    <property type="match status" value="1"/>
</dbReference>
<comment type="caution">
    <text evidence="2">The sequence shown here is derived from an EMBL/GenBank/DDBJ whole genome shotgun (WGS) entry which is preliminary data.</text>
</comment>
<accession>A0ABR7Q163</accession>
<name>A0ABR7Q163_9BURK</name>
<dbReference type="CDD" id="cd05403">
    <property type="entry name" value="NT_KNTase_like"/>
    <property type="match status" value="1"/>
</dbReference>
<feature type="domain" description="Polymerase beta nucleotidyltransferase" evidence="1">
    <location>
        <begin position="14"/>
        <end position="90"/>
    </location>
</feature>
<evidence type="ECO:0000259" key="1">
    <source>
        <dbReference type="Pfam" id="PF18765"/>
    </source>
</evidence>
<dbReference type="EMBL" id="VZQQ01000088">
    <property type="protein sequence ID" value="MBC8752227.1"/>
    <property type="molecule type" value="Genomic_DNA"/>
</dbReference>
<keyword evidence="3" id="KW-1185">Reference proteome</keyword>
<protein>
    <submittedName>
        <fullName evidence="2">Nucleotidyltransferase domain-containing protein</fullName>
    </submittedName>
</protein>